<evidence type="ECO:0000313" key="3">
    <source>
        <dbReference type="Proteomes" id="UP000024635"/>
    </source>
</evidence>
<protein>
    <submittedName>
        <fullName evidence="2">Uncharacterized protein</fullName>
    </submittedName>
</protein>
<keyword evidence="1" id="KW-0732">Signal</keyword>
<evidence type="ECO:0000313" key="2">
    <source>
        <dbReference type="EMBL" id="EYC28223.1"/>
    </source>
</evidence>
<reference evidence="3" key="1">
    <citation type="journal article" date="2015" name="Nat. Genet.">
        <title>The genome and transcriptome of the zoonotic hookworm Ancylostoma ceylanicum identify infection-specific gene families.</title>
        <authorList>
            <person name="Schwarz E.M."/>
            <person name="Hu Y."/>
            <person name="Antoshechkin I."/>
            <person name="Miller M.M."/>
            <person name="Sternberg P.W."/>
            <person name="Aroian R.V."/>
        </authorList>
    </citation>
    <scope>NUCLEOTIDE SEQUENCE</scope>
    <source>
        <strain evidence="3">HY135</strain>
    </source>
</reference>
<proteinExistence type="predicted"/>
<feature type="chain" id="PRO_5001489681" evidence="1">
    <location>
        <begin position="17"/>
        <end position="112"/>
    </location>
</feature>
<accession>A0A016VN80</accession>
<gene>
    <name evidence="2" type="primary">Acey_s0008.g51</name>
    <name evidence="2" type="ORF">Y032_0008g51</name>
</gene>
<dbReference type="AlphaFoldDB" id="A0A016VN80"/>
<organism evidence="2 3">
    <name type="scientific">Ancylostoma ceylanicum</name>
    <dbReference type="NCBI Taxonomy" id="53326"/>
    <lineage>
        <taxon>Eukaryota</taxon>
        <taxon>Metazoa</taxon>
        <taxon>Ecdysozoa</taxon>
        <taxon>Nematoda</taxon>
        <taxon>Chromadorea</taxon>
        <taxon>Rhabditida</taxon>
        <taxon>Rhabditina</taxon>
        <taxon>Rhabditomorpha</taxon>
        <taxon>Strongyloidea</taxon>
        <taxon>Ancylostomatidae</taxon>
        <taxon>Ancylostomatinae</taxon>
        <taxon>Ancylostoma</taxon>
    </lineage>
</organism>
<feature type="signal peptide" evidence="1">
    <location>
        <begin position="1"/>
        <end position="16"/>
    </location>
</feature>
<evidence type="ECO:0000256" key="1">
    <source>
        <dbReference type="SAM" id="SignalP"/>
    </source>
</evidence>
<dbReference type="Proteomes" id="UP000024635">
    <property type="component" value="Unassembled WGS sequence"/>
</dbReference>
<name>A0A016VN80_9BILA</name>
<sequence>MKTLIVVFDCLATVMACKWCPEGTYAQYNYNNREPYIAEVKIKWAGSHGTFNDYALEYMEYLKAASMEIFLDSYVPKIVVIPKNCSMVLHKGMEYVFGFNDLFHLEKIYGYL</sequence>
<dbReference type="OrthoDB" id="10484045at2759"/>
<keyword evidence="3" id="KW-1185">Reference proteome</keyword>
<dbReference type="EMBL" id="JARK01001344">
    <property type="protein sequence ID" value="EYC28223.1"/>
    <property type="molecule type" value="Genomic_DNA"/>
</dbReference>
<comment type="caution">
    <text evidence="2">The sequence shown here is derived from an EMBL/GenBank/DDBJ whole genome shotgun (WGS) entry which is preliminary data.</text>
</comment>